<proteinExistence type="inferred from homology"/>
<dbReference type="PANTHER" id="PTHR40074:SF2">
    <property type="entry name" value="O-ACETYLTRANSFERASE WECH"/>
    <property type="match status" value="1"/>
</dbReference>
<evidence type="ECO:0000256" key="4">
    <source>
        <dbReference type="ARBA" id="ARBA00022692"/>
    </source>
</evidence>
<dbReference type="AlphaFoldDB" id="A0A2P8H8L0"/>
<dbReference type="Pfam" id="PF01757">
    <property type="entry name" value="Acyl_transf_3"/>
    <property type="match status" value="1"/>
</dbReference>
<comment type="subcellular location">
    <subcellularLocation>
        <location evidence="1">Cell membrane</location>
        <topology evidence="1">Multi-pass membrane protein</topology>
    </subcellularLocation>
</comment>
<feature type="transmembrane region" description="Helical" evidence="7">
    <location>
        <begin position="7"/>
        <end position="24"/>
    </location>
</feature>
<keyword evidence="9" id="KW-0012">Acyltransferase</keyword>
<dbReference type="OrthoDB" id="65129at2"/>
<feature type="transmembrane region" description="Helical" evidence="7">
    <location>
        <begin position="44"/>
        <end position="70"/>
    </location>
</feature>
<dbReference type="GO" id="GO:0016413">
    <property type="term" value="F:O-acetyltransferase activity"/>
    <property type="evidence" value="ECO:0007669"/>
    <property type="project" value="TreeGrafter"/>
</dbReference>
<evidence type="ECO:0000256" key="2">
    <source>
        <dbReference type="ARBA" id="ARBA00007400"/>
    </source>
</evidence>
<feature type="transmembrane region" description="Helical" evidence="7">
    <location>
        <begin position="111"/>
        <end position="133"/>
    </location>
</feature>
<evidence type="ECO:0000256" key="5">
    <source>
        <dbReference type="ARBA" id="ARBA00022989"/>
    </source>
</evidence>
<comment type="caution">
    <text evidence="9">The sequence shown here is derived from an EMBL/GenBank/DDBJ whole genome shotgun (WGS) entry which is preliminary data.</text>
</comment>
<feature type="domain" description="Acyltransferase 3" evidence="8">
    <location>
        <begin position="7"/>
        <end position="322"/>
    </location>
</feature>
<dbReference type="PANTHER" id="PTHR40074">
    <property type="entry name" value="O-ACETYLTRANSFERASE WECH"/>
    <property type="match status" value="1"/>
</dbReference>
<feature type="transmembrane region" description="Helical" evidence="7">
    <location>
        <begin position="274"/>
        <end position="295"/>
    </location>
</feature>
<organism evidence="9 10">
    <name type="scientific">Salsuginibacillus halophilus</name>
    <dbReference type="NCBI Taxonomy" id="517424"/>
    <lineage>
        <taxon>Bacteria</taxon>
        <taxon>Bacillati</taxon>
        <taxon>Bacillota</taxon>
        <taxon>Bacilli</taxon>
        <taxon>Bacillales</taxon>
        <taxon>Bacillaceae</taxon>
        <taxon>Salsuginibacillus</taxon>
    </lineage>
</organism>
<evidence type="ECO:0000256" key="1">
    <source>
        <dbReference type="ARBA" id="ARBA00004651"/>
    </source>
</evidence>
<sequence length="347" mass="39712">MKVIHEVYWLRALACLAVVMVHAVNTTLEHYEFIIPKSEENILIAARFLVLFGTPAFIFISELLLAYAYPDQVPKGFFIKRVKFLLMPFAFMAFVFAVMTSESIGEFPSELALNLFLGGYTGYFILIIFQFYILHVCLHRYLKKVSPVLVLSAALMINTIYLGFFHVTSPPGIVLGEYIWERGHWLPFTGWVFYFALGYYAGRYYHQIMSRIVKLRYLLAGAAAVLLLFVFSLVVTDILDVVSSKRVDYILYTTAVVFAILAFTYRLKKVPLPVLVLSKYSFNVYLLHTVILHYLPKFEGLHPFLYFGLAVILSAGGSMLFAKFVSRFNITSYLIGKQIPVPNETRK</sequence>
<protein>
    <submittedName>
        <fullName evidence="9">Membrane-bound acyltransferase YfiQ involved in biofilm formation</fullName>
    </submittedName>
</protein>
<keyword evidence="5 7" id="KW-1133">Transmembrane helix</keyword>
<dbReference type="GO" id="GO:0009246">
    <property type="term" value="P:enterobacterial common antigen biosynthetic process"/>
    <property type="evidence" value="ECO:0007669"/>
    <property type="project" value="TreeGrafter"/>
</dbReference>
<dbReference type="EMBL" id="PYAV01000014">
    <property type="protein sequence ID" value="PSL42567.1"/>
    <property type="molecule type" value="Genomic_DNA"/>
</dbReference>
<gene>
    <name evidence="9" type="ORF">B0H94_11441</name>
</gene>
<keyword evidence="4 7" id="KW-0812">Transmembrane</keyword>
<name>A0A2P8H8L0_9BACI</name>
<evidence type="ECO:0000313" key="9">
    <source>
        <dbReference type="EMBL" id="PSL42567.1"/>
    </source>
</evidence>
<feature type="transmembrane region" description="Helical" evidence="7">
    <location>
        <begin position="185"/>
        <end position="205"/>
    </location>
</feature>
<dbReference type="Proteomes" id="UP000242310">
    <property type="component" value="Unassembled WGS sequence"/>
</dbReference>
<keyword evidence="9" id="KW-0808">Transferase</keyword>
<feature type="transmembrane region" description="Helical" evidence="7">
    <location>
        <begin position="249"/>
        <end position="267"/>
    </location>
</feature>
<feature type="transmembrane region" description="Helical" evidence="7">
    <location>
        <begin position="217"/>
        <end position="243"/>
    </location>
</feature>
<comment type="similarity">
    <text evidence="2">Belongs to the acyltransferase 3 family.</text>
</comment>
<dbReference type="RefSeq" id="WP_106589639.1">
    <property type="nucleotide sequence ID" value="NZ_PYAV01000014.1"/>
</dbReference>
<keyword evidence="3" id="KW-1003">Cell membrane</keyword>
<accession>A0A2P8H8L0</accession>
<evidence type="ECO:0000256" key="7">
    <source>
        <dbReference type="SAM" id="Phobius"/>
    </source>
</evidence>
<evidence type="ECO:0000256" key="6">
    <source>
        <dbReference type="ARBA" id="ARBA00023136"/>
    </source>
</evidence>
<keyword evidence="6 7" id="KW-0472">Membrane</keyword>
<dbReference type="InterPro" id="IPR002656">
    <property type="entry name" value="Acyl_transf_3_dom"/>
</dbReference>
<evidence type="ECO:0000259" key="8">
    <source>
        <dbReference type="Pfam" id="PF01757"/>
    </source>
</evidence>
<dbReference type="GO" id="GO:0005886">
    <property type="term" value="C:plasma membrane"/>
    <property type="evidence" value="ECO:0007669"/>
    <property type="project" value="UniProtKB-SubCell"/>
</dbReference>
<keyword evidence="10" id="KW-1185">Reference proteome</keyword>
<feature type="transmembrane region" description="Helical" evidence="7">
    <location>
        <begin position="301"/>
        <end position="322"/>
    </location>
</feature>
<evidence type="ECO:0000256" key="3">
    <source>
        <dbReference type="ARBA" id="ARBA00022475"/>
    </source>
</evidence>
<feature type="transmembrane region" description="Helical" evidence="7">
    <location>
        <begin position="145"/>
        <end position="165"/>
    </location>
</feature>
<feature type="transmembrane region" description="Helical" evidence="7">
    <location>
        <begin position="82"/>
        <end position="99"/>
    </location>
</feature>
<evidence type="ECO:0000313" key="10">
    <source>
        <dbReference type="Proteomes" id="UP000242310"/>
    </source>
</evidence>
<reference evidence="9 10" key="1">
    <citation type="submission" date="2018-03" db="EMBL/GenBank/DDBJ databases">
        <title>Genomic Encyclopedia of Type Strains, Phase III (KMG-III): the genomes of soil and plant-associated and newly described type strains.</title>
        <authorList>
            <person name="Whitman W."/>
        </authorList>
    </citation>
    <scope>NUCLEOTIDE SEQUENCE [LARGE SCALE GENOMIC DNA]</scope>
    <source>
        <strain evidence="9 10">CGMCC 1.07653</strain>
    </source>
</reference>